<feature type="region of interest" description="Disordered" evidence="1">
    <location>
        <begin position="26"/>
        <end position="83"/>
    </location>
</feature>
<gene>
    <name evidence="3" type="ORF">DJ010_18965</name>
</gene>
<dbReference type="AlphaFoldDB" id="A0A316TDW8"/>
<dbReference type="Proteomes" id="UP000245507">
    <property type="component" value="Unassembled WGS sequence"/>
</dbReference>
<accession>A0A316TDW8</accession>
<organism evidence="3 4">
    <name type="scientific">Nocardioides silvaticus</name>
    <dbReference type="NCBI Taxonomy" id="2201891"/>
    <lineage>
        <taxon>Bacteria</taxon>
        <taxon>Bacillati</taxon>
        <taxon>Actinomycetota</taxon>
        <taxon>Actinomycetes</taxon>
        <taxon>Propionibacteriales</taxon>
        <taxon>Nocardioidaceae</taxon>
        <taxon>Nocardioides</taxon>
    </lineage>
</organism>
<evidence type="ECO:0000256" key="2">
    <source>
        <dbReference type="SAM" id="SignalP"/>
    </source>
</evidence>
<keyword evidence="2" id="KW-0732">Signal</keyword>
<dbReference type="PROSITE" id="PS51257">
    <property type="entry name" value="PROKAR_LIPOPROTEIN"/>
    <property type="match status" value="1"/>
</dbReference>
<evidence type="ECO:0000313" key="4">
    <source>
        <dbReference type="Proteomes" id="UP000245507"/>
    </source>
</evidence>
<keyword evidence="4" id="KW-1185">Reference proteome</keyword>
<comment type="caution">
    <text evidence="3">The sequence shown here is derived from an EMBL/GenBank/DDBJ whole genome shotgun (WGS) entry which is preliminary data.</text>
</comment>
<dbReference type="EMBL" id="QGDD01000010">
    <property type="protein sequence ID" value="PWN01249.1"/>
    <property type="molecule type" value="Genomic_DNA"/>
</dbReference>
<reference evidence="3 4" key="1">
    <citation type="submission" date="2018-05" db="EMBL/GenBank/DDBJ databases">
        <title>Nocardioides silvaticus genome.</title>
        <authorList>
            <person name="Li C."/>
            <person name="Wang G."/>
        </authorList>
    </citation>
    <scope>NUCLEOTIDE SEQUENCE [LARGE SCALE GENOMIC DNA]</scope>
    <source>
        <strain evidence="3 4">CCTCC AB 2018079</strain>
    </source>
</reference>
<feature type="compositionally biased region" description="Low complexity" evidence="1">
    <location>
        <begin position="34"/>
        <end position="69"/>
    </location>
</feature>
<proteinExistence type="predicted"/>
<dbReference type="RefSeq" id="WP_109696719.1">
    <property type="nucleotide sequence ID" value="NZ_QGDD01000010.1"/>
</dbReference>
<dbReference type="OrthoDB" id="3436074at2"/>
<feature type="chain" id="PRO_5016388242" description="Peptidase M15A C-terminal domain-containing protein" evidence="2">
    <location>
        <begin position="26"/>
        <end position="292"/>
    </location>
</feature>
<protein>
    <recommendedName>
        <fullName evidence="5">Peptidase M15A C-terminal domain-containing protein</fullName>
    </recommendedName>
</protein>
<sequence length="292" mass="31175">MRTGRPLLALVLALVLVLAWLAGCASDPEDPGDSGEPTSPSASGSSAPSSVSPSGSEATSSPPATPQSTRYRPDPAEVDAAAKRTAARAVEELRWVRQVTYTQYFGYLPPSASILVEADFEKRGGTTYDVRISRQGPGWQVDSVTPAEPVPPLADPSRLIRRVLDSDRIRLPWAGRADVASGRIAEEVLRSMLAVAEQHEITISVLVSAHPELVFGTDRRSRHPDGFAYDIGSIDGRLVVDPRNRAAVRDVMRLATDTGADQVGGPEDLDGGGSQYFADLTHSDHVHVGFDG</sequence>
<name>A0A316TDW8_9ACTN</name>
<evidence type="ECO:0000256" key="1">
    <source>
        <dbReference type="SAM" id="MobiDB-lite"/>
    </source>
</evidence>
<feature type="signal peptide" evidence="2">
    <location>
        <begin position="1"/>
        <end position="25"/>
    </location>
</feature>
<evidence type="ECO:0000313" key="3">
    <source>
        <dbReference type="EMBL" id="PWN01249.1"/>
    </source>
</evidence>
<evidence type="ECO:0008006" key="5">
    <source>
        <dbReference type="Google" id="ProtNLM"/>
    </source>
</evidence>